<evidence type="ECO:0000313" key="1">
    <source>
        <dbReference type="EMBL" id="CAL1681581.1"/>
    </source>
</evidence>
<gene>
    <name evidence="1" type="ORF">LPLAT_LOCUS7574</name>
</gene>
<organism evidence="1 2">
    <name type="scientific">Lasius platythorax</name>
    <dbReference type="NCBI Taxonomy" id="488582"/>
    <lineage>
        <taxon>Eukaryota</taxon>
        <taxon>Metazoa</taxon>
        <taxon>Ecdysozoa</taxon>
        <taxon>Arthropoda</taxon>
        <taxon>Hexapoda</taxon>
        <taxon>Insecta</taxon>
        <taxon>Pterygota</taxon>
        <taxon>Neoptera</taxon>
        <taxon>Endopterygota</taxon>
        <taxon>Hymenoptera</taxon>
        <taxon>Apocrita</taxon>
        <taxon>Aculeata</taxon>
        <taxon>Formicoidea</taxon>
        <taxon>Formicidae</taxon>
        <taxon>Formicinae</taxon>
        <taxon>Lasius</taxon>
        <taxon>Lasius</taxon>
    </lineage>
</organism>
<evidence type="ECO:0008006" key="3">
    <source>
        <dbReference type="Google" id="ProtNLM"/>
    </source>
</evidence>
<accession>A0AAV2NML1</accession>
<proteinExistence type="predicted"/>
<sequence>MCNRECIAKHIVIMSVSLIDVEKKNLPMGFRSRAYAIFRRRMSYVAGESSALRSKQRERGSLFNVLSKIAKARRRSNSFVYCKIRPTMTPEKDDACDLSDVILQENSDVETQCTHKLTKKPKRMLQFSDGVMEEYSWEDEVDMPKNNKTVSQIDTKNMNWLPWAWHEITWMSSKMLDGCDCVGEYLANFFGITAPKYQFEINEFHRLQALEKERFNKQDLEMGGWNEKKRNNLIK</sequence>
<dbReference type="AlphaFoldDB" id="A0AAV2NML1"/>
<evidence type="ECO:0000313" key="2">
    <source>
        <dbReference type="Proteomes" id="UP001497644"/>
    </source>
</evidence>
<dbReference type="Pfam" id="PF14774">
    <property type="entry name" value="FAM177"/>
    <property type="match status" value="1"/>
</dbReference>
<name>A0AAV2NML1_9HYME</name>
<dbReference type="PANTHER" id="PTHR31206">
    <property type="entry name" value="LP10445P"/>
    <property type="match status" value="1"/>
</dbReference>
<keyword evidence="2" id="KW-1185">Reference proteome</keyword>
<dbReference type="InterPro" id="IPR028260">
    <property type="entry name" value="FAM177"/>
</dbReference>
<reference evidence="1" key="1">
    <citation type="submission" date="2024-04" db="EMBL/GenBank/DDBJ databases">
        <authorList>
            <consortium name="Molecular Ecology Group"/>
        </authorList>
    </citation>
    <scope>NUCLEOTIDE SEQUENCE</scope>
</reference>
<dbReference type="PANTHER" id="PTHR31206:SF1">
    <property type="entry name" value="LP10445P"/>
    <property type="match status" value="1"/>
</dbReference>
<protein>
    <recommendedName>
        <fullName evidence="3">Protein FAM177A1</fullName>
    </recommendedName>
</protein>
<dbReference type="Proteomes" id="UP001497644">
    <property type="component" value="Chromosome 3"/>
</dbReference>
<dbReference type="EMBL" id="OZ034826">
    <property type="protein sequence ID" value="CAL1681581.1"/>
    <property type="molecule type" value="Genomic_DNA"/>
</dbReference>